<dbReference type="PANTHER" id="PTHR12358">
    <property type="entry name" value="SPHINGOSINE KINASE"/>
    <property type="match status" value="1"/>
</dbReference>
<reference evidence="15" key="1">
    <citation type="journal article" date="2019" name="Int. J. Syst. Evol. Microbiol.">
        <title>The Global Catalogue of Microorganisms (GCM) 10K type strain sequencing project: providing services to taxonomists for standard genome sequencing and annotation.</title>
        <authorList>
            <consortium name="The Broad Institute Genomics Platform"/>
            <consortium name="The Broad Institute Genome Sequencing Center for Infectious Disease"/>
            <person name="Wu L."/>
            <person name="Ma J."/>
        </authorList>
    </citation>
    <scope>NUCLEOTIDE SEQUENCE [LARGE SCALE GENOMIC DNA]</scope>
    <source>
        <strain evidence="15">JCM 14193</strain>
    </source>
</reference>
<sequence length="294" mass="32614">MYHFIVNQKSGSGRALKVWYHVESILWEREVDYEVSFTQSPNHATQLVQQIINSKVKAIIIVGGDGTVHEVINGLQGSKTPLGIIPAGSGNDFCRGMGIPSHYKEALERILKNDKKLIDVGRINDKIFATIAGIGFDGKIAQVTSTSKFKRLFSVIKIGSIPYILNMFKVLLYYKPINVNLNIDTNHVKHEKVWLIAIANTPFYAGGMKICPEAKNNDDLFDICIVKGVSKWGLLRIFPSVFKGKHIDHPAVVTYKGKSLKIVSSNPMVAHGDGEVIGQTPFNIKVLPSLIYIL</sequence>
<evidence type="ECO:0000256" key="8">
    <source>
        <dbReference type="ARBA" id="ARBA00022840"/>
    </source>
</evidence>
<keyword evidence="3" id="KW-0444">Lipid biosynthesis</keyword>
<organism evidence="14 15">
    <name type="scientific">Alkalibacillus silvisoli</name>
    <dbReference type="NCBI Taxonomy" id="392823"/>
    <lineage>
        <taxon>Bacteria</taxon>
        <taxon>Bacillati</taxon>
        <taxon>Bacillota</taxon>
        <taxon>Bacilli</taxon>
        <taxon>Bacillales</taxon>
        <taxon>Bacillaceae</taxon>
        <taxon>Alkalibacillus</taxon>
    </lineage>
</organism>
<dbReference type="Proteomes" id="UP001500740">
    <property type="component" value="Unassembled WGS sequence"/>
</dbReference>
<keyword evidence="12" id="KW-1208">Phospholipid metabolism</keyword>
<dbReference type="InterPro" id="IPR016064">
    <property type="entry name" value="NAD/diacylglycerol_kinase_sf"/>
</dbReference>
<gene>
    <name evidence="14" type="ORF">GCM10008935_13430</name>
</gene>
<dbReference type="SMART" id="SM00046">
    <property type="entry name" value="DAGKc"/>
    <property type="match status" value="1"/>
</dbReference>
<evidence type="ECO:0000313" key="14">
    <source>
        <dbReference type="EMBL" id="GAA0459455.1"/>
    </source>
</evidence>
<keyword evidence="7 14" id="KW-0418">Kinase</keyword>
<keyword evidence="6" id="KW-0547">Nucleotide-binding</keyword>
<accession>A0ABP3JQF8</accession>
<dbReference type="SUPFAM" id="SSF111331">
    <property type="entry name" value="NAD kinase/diacylglycerol kinase-like"/>
    <property type="match status" value="1"/>
</dbReference>
<dbReference type="InterPro" id="IPR001206">
    <property type="entry name" value="Diacylglycerol_kinase_cat_dom"/>
</dbReference>
<protein>
    <submittedName>
        <fullName evidence="14">Diacylglycerol kinase family lipid kinase</fullName>
    </submittedName>
</protein>
<evidence type="ECO:0000256" key="3">
    <source>
        <dbReference type="ARBA" id="ARBA00022516"/>
    </source>
</evidence>
<dbReference type="InterPro" id="IPR045540">
    <property type="entry name" value="YegS/DAGK_C"/>
</dbReference>
<dbReference type="RefSeq" id="WP_343782611.1">
    <property type="nucleotide sequence ID" value="NZ_BAAACZ010000009.1"/>
</dbReference>
<dbReference type="InterPro" id="IPR050187">
    <property type="entry name" value="Lipid_Phosphate_FormReg"/>
</dbReference>
<keyword evidence="11" id="KW-0594">Phospholipid biosynthesis</keyword>
<dbReference type="NCBIfam" id="TIGR00147">
    <property type="entry name" value="YegS/Rv2252/BmrU family lipid kinase"/>
    <property type="match status" value="1"/>
</dbReference>
<evidence type="ECO:0000259" key="13">
    <source>
        <dbReference type="PROSITE" id="PS50146"/>
    </source>
</evidence>
<proteinExistence type="inferred from homology"/>
<dbReference type="PANTHER" id="PTHR12358:SF106">
    <property type="entry name" value="LIPID KINASE YEGS"/>
    <property type="match status" value="1"/>
</dbReference>
<dbReference type="InterPro" id="IPR005218">
    <property type="entry name" value="Diacylglycerol/lipid_kinase"/>
</dbReference>
<keyword evidence="15" id="KW-1185">Reference proteome</keyword>
<keyword evidence="9" id="KW-0460">Magnesium</keyword>
<feature type="domain" description="DAGKc" evidence="13">
    <location>
        <begin position="1"/>
        <end position="127"/>
    </location>
</feature>
<name>A0ABP3JQF8_9BACI</name>
<evidence type="ECO:0000256" key="12">
    <source>
        <dbReference type="ARBA" id="ARBA00023264"/>
    </source>
</evidence>
<keyword evidence="5" id="KW-0479">Metal-binding</keyword>
<evidence type="ECO:0000256" key="2">
    <source>
        <dbReference type="ARBA" id="ARBA00005983"/>
    </source>
</evidence>
<comment type="cofactor">
    <cofactor evidence="1">
        <name>Mg(2+)</name>
        <dbReference type="ChEBI" id="CHEBI:18420"/>
    </cofactor>
</comment>
<dbReference type="Gene3D" id="3.40.50.10330">
    <property type="entry name" value="Probable inorganic polyphosphate/atp-NAD kinase, domain 1"/>
    <property type="match status" value="1"/>
</dbReference>
<evidence type="ECO:0000313" key="15">
    <source>
        <dbReference type="Proteomes" id="UP001500740"/>
    </source>
</evidence>
<dbReference type="EMBL" id="BAAACZ010000009">
    <property type="protein sequence ID" value="GAA0459455.1"/>
    <property type="molecule type" value="Genomic_DNA"/>
</dbReference>
<evidence type="ECO:0000256" key="4">
    <source>
        <dbReference type="ARBA" id="ARBA00022679"/>
    </source>
</evidence>
<evidence type="ECO:0000256" key="6">
    <source>
        <dbReference type="ARBA" id="ARBA00022741"/>
    </source>
</evidence>
<keyword evidence="8" id="KW-0067">ATP-binding</keyword>
<evidence type="ECO:0000256" key="5">
    <source>
        <dbReference type="ARBA" id="ARBA00022723"/>
    </source>
</evidence>
<dbReference type="Gene3D" id="2.60.200.40">
    <property type="match status" value="1"/>
</dbReference>
<dbReference type="Pfam" id="PF00781">
    <property type="entry name" value="DAGK_cat"/>
    <property type="match status" value="1"/>
</dbReference>
<evidence type="ECO:0000256" key="7">
    <source>
        <dbReference type="ARBA" id="ARBA00022777"/>
    </source>
</evidence>
<evidence type="ECO:0000256" key="11">
    <source>
        <dbReference type="ARBA" id="ARBA00023209"/>
    </source>
</evidence>
<keyword evidence="4" id="KW-0808">Transferase</keyword>
<evidence type="ECO:0000256" key="1">
    <source>
        <dbReference type="ARBA" id="ARBA00001946"/>
    </source>
</evidence>
<dbReference type="GO" id="GO:0016301">
    <property type="term" value="F:kinase activity"/>
    <property type="evidence" value="ECO:0007669"/>
    <property type="project" value="UniProtKB-KW"/>
</dbReference>
<keyword evidence="10" id="KW-0443">Lipid metabolism</keyword>
<dbReference type="Pfam" id="PF19279">
    <property type="entry name" value="YegS_C"/>
    <property type="match status" value="1"/>
</dbReference>
<evidence type="ECO:0000256" key="10">
    <source>
        <dbReference type="ARBA" id="ARBA00023098"/>
    </source>
</evidence>
<dbReference type="InterPro" id="IPR017438">
    <property type="entry name" value="ATP-NAD_kinase_N"/>
</dbReference>
<comment type="caution">
    <text evidence="14">The sequence shown here is derived from an EMBL/GenBank/DDBJ whole genome shotgun (WGS) entry which is preliminary data.</text>
</comment>
<dbReference type="PROSITE" id="PS50146">
    <property type="entry name" value="DAGK"/>
    <property type="match status" value="1"/>
</dbReference>
<comment type="similarity">
    <text evidence="2">Belongs to the diacylglycerol/lipid kinase family.</text>
</comment>
<evidence type="ECO:0000256" key="9">
    <source>
        <dbReference type="ARBA" id="ARBA00022842"/>
    </source>
</evidence>